<feature type="region of interest" description="Disordered" evidence="2">
    <location>
        <begin position="80"/>
        <end position="167"/>
    </location>
</feature>
<dbReference type="OrthoDB" id="5401654at2759"/>
<keyword evidence="4" id="KW-1185">Reference proteome</keyword>
<dbReference type="STRING" id="336963.C4JJ50"/>
<dbReference type="OMA" id="RYEETAY"/>
<dbReference type="KEGG" id="ure:UREG_01657"/>
<evidence type="ECO:0000256" key="1">
    <source>
        <dbReference type="SAM" id="Coils"/>
    </source>
</evidence>
<dbReference type="Proteomes" id="UP000002058">
    <property type="component" value="Unassembled WGS sequence"/>
</dbReference>
<proteinExistence type="predicted"/>
<feature type="region of interest" description="Disordered" evidence="2">
    <location>
        <begin position="32"/>
        <end position="66"/>
    </location>
</feature>
<dbReference type="AlphaFoldDB" id="C4JJ50"/>
<dbReference type="RefSeq" id="XP_002542141.1">
    <property type="nucleotide sequence ID" value="XM_002542095.1"/>
</dbReference>
<feature type="compositionally biased region" description="Low complexity" evidence="2">
    <location>
        <begin position="110"/>
        <end position="123"/>
    </location>
</feature>
<dbReference type="InParanoid" id="C4JJ50"/>
<dbReference type="EMBL" id="CH476615">
    <property type="protein sequence ID" value="EEP76808.1"/>
    <property type="molecule type" value="Genomic_DNA"/>
</dbReference>
<evidence type="ECO:0000313" key="3">
    <source>
        <dbReference type="EMBL" id="EEP76808.1"/>
    </source>
</evidence>
<dbReference type="PANTHER" id="PTHR39610">
    <property type="entry name" value="BZIP DOMAIN-CONTAINING PROTEIN-RELATED"/>
    <property type="match status" value="1"/>
</dbReference>
<keyword evidence="1" id="KW-0175">Coiled coil</keyword>
<dbReference type="VEuPathDB" id="FungiDB:UREG_01657"/>
<feature type="compositionally biased region" description="Low complexity" evidence="2">
    <location>
        <begin position="56"/>
        <end position="66"/>
    </location>
</feature>
<evidence type="ECO:0000256" key="2">
    <source>
        <dbReference type="SAM" id="MobiDB-lite"/>
    </source>
</evidence>
<dbReference type="PANTHER" id="PTHR39610:SF2">
    <property type="entry name" value="BZIP DOMAIN-CONTAINING PROTEIN"/>
    <property type="match status" value="1"/>
</dbReference>
<dbReference type="HOGENOM" id="CLU_038508_1_0_1"/>
<feature type="coiled-coil region" evidence="1">
    <location>
        <begin position="180"/>
        <end position="207"/>
    </location>
</feature>
<sequence length="242" mass="26212">MTAAELHFEMEKEQEARVNRLSRELSQLHQQAASIMSGASSRSASLNDPQDYAPLFNPRSRNPSSSSFGIPSFAVGTSLTSVSGITPPRDSVVLPRPALDHHRGKISREPSLTSPGLSGTSSPALMSSLQRPGEKPISSNHPSPNNHLGSSAFRPSPTLTDDSRCGRLPSSSIAARYEEATARKAELDAARRENEVLRRRVRELEMILGQYRRSSPTRQASGSTRISSLTVSLADASIDDNH</sequence>
<feature type="compositionally biased region" description="Low complexity" evidence="2">
    <location>
        <begin position="32"/>
        <end position="45"/>
    </location>
</feature>
<dbReference type="eggNOG" id="ENOG502SQZA">
    <property type="taxonomic scope" value="Eukaryota"/>
</dbReference>
<protein>
    <submittedName>
        <fullName evidence="3">Uncharacterized protein</fullName>
    </submittedName>
</protein>
<evidence type="ECO:0000313" key="4">
    <source>
        <dbReference type="Proteomes" id="UP000002058"/>
    </source>
</evidence>
<accession>C4JJ50</accession>
<gene>
    <name evidence="3" type="ORF">UREG_01657</name>
</gene>
<reference evidence="4" key="1">
    <citation type="journal article" date="2009" name="Genome Res.">
        <title>Comparative genomic analyses of the human fungal pathogens Coccidioides and their relatives.</title>
        <authorList>
            <person name="Sharpton T.J."/>
            <person name="Stajich J.E."/>
            <person name="Rounsley S.D."/>
            <person name="Gardner M.J."/>
            <person name="Wortman J.R."/>
            <person name="Jordar V.S."/>
            <person name="Maiti R."/>
            <person name="Kodira C.D."/>
            <person name="Neafsey D.E."/>
            <person name="Zeng Q."/>
            <person name="Hung C.-Y."/>
            <person name="McMahan C."/>
            <person name="Muszewska A."/>
            <person name="Grynberg M."/>
            <person name="Mandel M.A."/>
            <person name="Kellner E.M."/>
            <person name="Barker B.M."/>
            <person name="Galgiani J.N."/>
            <person name="Orbach M.J."/>
            <person name="Kirkland T.N."/>
            <person name="Cole G.T."/>
            <person name="Henn M.R."/>
            <person name="Birren B.W."/>
            <person name="Taylor J.W."/>
        </authorList>
    </citation>
    <scope>NUCLEOTIDE SEQUENCE [LARGE SCALE GENOMIC DNA]</scope>
    <source>
        <strain evidence="4">UAMH 1704</strain>
    </source>
</reference>
<organism evidence="3 4">
    <name type="scientific">Uncinocarpus reesii (strain UAMH 1704)</name>
    <dbReference type="NCBI Taxonomy" id="336963"/>
    <lineage>
        <taxon>Eukaryota</taxon>
        <taxon>Fungi</taxon>
        <taxon>Dikarya</taxon>
        <taxon>Ascomycota</taxon>
        <taxon>Pezizomycotina</taxon>
        <taxon>Eurotiomycetes</taxon>
        <taxon>Eurotiomycetidae</taxon>
        <taxon>Onygenales</taxon>
        <taxon>Onygenaceae</taxon>
        <taxon>Uncinocarpus</taxon>
    </lineage>
</organism>
<dbReference type="GeneID" id="8438706"/>
<feature type="compositionally biased region" description="Polar residues" evidence="2">
    <location>
        <begin position="137"/>
        <end position="149"/>
    </location>
</feature>
<name>C4JJ50_UNCRE</name>